<dbReference type="EMBL" id="MEIA01000082">
    <property type="protein sequence ID" value="OJF14827.1"/>
    <property type="molecule type" value="Genomic_DNA"/>
</dbReference>
<dbReference type="RefSeq" id="WP_071804173.1">
    <property type="nucleotide sequence ID" value="NZ_MEIA01000082.1"/>
</dbReference>
<dbReference type="Pfam" id="PF02371">
    <property type="entry name" value="Transposase_20"/>
    <property type="match status" value="1"/>
</dbReference>
<evidence type="ECO:0000259" key="1">
    <source>
        <dbReference type="Pfam" id="PF01548"/>
    </source>
</evidence>
<dbReference type="GO" id="GO:0003677">
    <property type="term" value="F:DNA binding"/>
    <property type="evidence" value="ECO:0007669"/>
    <property type="project" value="InterPro"/>
</dbReference>
<sequence>MAVFCGIDWSEQHHDVAIVDVNGMLVARRRISDDVAGFAELVQLLAEAGDNATAPIPVAIETSRGLLVACLRATGRAVFAINPMAVARYRDRYVVSGKKSDHADAMVLANILRTDLAVHRPLPTDSELAQAVAVLARAQQDAVWDRTQAHNKLRSLLREYYPGFLAAFRDARGGIMRPEARMVLSDAPTPAQAAALNVERLAELLRQAGRQRGVEAEARRLHGFFTAEYMRQPALVEQALGRQASALLRALDAACVSAEDLATAAEQAFDQHPDAEIITSFAGIGRLVGARVLAEISDDRSRFADARAVKSYAGSAPVTRASGKSLLVMHRRIKNQRLATAGYHWAFSALTASPGARAHYQRRRTAGDNHNAALRNLFNRLLGCLHHCIKTGRHYRESVAFPDLQPLLASAA</sequence>
<evidence type="ECO:0000259" key="2">
    <source>
        <dbReference type="Pfam" id="PF02371"/>
    </source>
</evidence>
<dbReference type="Pfam" id="PF01548">
    <property type="entry name" value="DEDD_Tnp_IS110"/>
    <property type="match status" value="1"/>
</dbReference>
<dbReference type="GO" id="GO:0006313">
    <property type="term" value="P:DNA transposition"/>
    <property type="evidence" value="ECO:0007669"/>
    <property type="project" value="InterPro"/>
</dbReference>
<protein>
    <submittedName>
        <fullName evidence="3">IS110 family transposase</fullName>
    </submittedName>
</protein>
<dbReference type="Proteomes" id="UP000182486">
    <property type="component" value="Unassembled WGS sequence"/>
</dbReference>
<feature type="domain" description="Transposase IS116/IS110/IS902 C-terminal" evidence="2">
    <location>
        <begin position="276"/>
        <end position="361"/>
    </location>
</feature>
<gene>
    <name evidence="3" type="ORF">BG844_07730</name>
</gene>
<evidence type="ECO:0000313" key="3">
    <source>
        <dbReference type="EMBL" id="OJF14827.1"/>
    </source>
</evidence>
<dbReference type="InterPro" id="IPR003346">
    <property type="entry name" value="Transposase_20"/>
</dbReference>
<dbReference type="InterPro" id="IPR047650">
    <property type="entry name" value="Transpos_IS110"/>
</dbReference>
<keyword evidence="4" id="KW-1185">Reference proteome</keyword>
<dbReference type="NCBIfam" id="NF033542">
    <property type="entry name" value="transpos_IS110"/>
    <property type="match status" value="1"/>
</dbReference>
<dbReference type="PANTHER" id="PTHR33055">
    <property type="entry name" value="TRANSPOSASE FOR INSERTION SEQUENCE ELEMENT IS1111A"/>
    <property type="match status" value="1"/>
</dbReference>
<proteinExistence type="predicted"/>
<dbReference type="InterPro" id="IPR002525">
    <property type="entry name" value="Transp_IS110-like_N"/>
</dbReference>
<accession>A0A1K0GZH1</accession>
<dbReference type="AlphaFoldDB" id="A0A1K0GZH1"/>
<dbReference type="PANTHER" id="PTHR33055:SF3">
    <property type="entry name" value="PUTATIVE TRANSPOSASE FOR IS117-RELATED"/>
    <property type="match status" value="1"/>
</dbReference>
<organism evidence="3 4">
    <name type="scientific">Couchioplanes caeruleus subsp. caeruleus</name>
    <dbReference type="NCBI Taxonomy" id="56427"/>
    <lineage>
        <taxon>Bacteria</taxon>
        <taxon>Bacillati</taxon>
        <taxon>Actinomycetota</taxon>
        <taxon>Actinomycetes</taxon>
        <taxon>Micromonosporales</taxon>
        <taxon>Micromonosporaceae</taxon>
        <taxon>Couchioplanes</taxon>
    </lineage>
</organism>
<feature type="domain" description="Transposase IS110-like N-terminal" evidence="1">
    <location>
        <begin position="5"/>
        <end position="162"/>
    </location>
</feature>
<comment type="caution">
    <text evidence="3">The sequence shown here is derived from an EMBL/GenBank/DDBJ whole genome shotgun (WGS) entry which is preliminary data.</text>
</comment>
<dbReference type="GO" id="GO:0004803">
    <property type="term" value="F:transposase activity"/>
    <property type="evidence" value="ECO:0007669"/>
    <property type="project" value="InterPro"/>
</dbReference>
<evidence type="ECO:0000313" key="4">
    <source>
        <dbReference type="Proteomes" id="UP000182486"/>
    </source>
</evidence>
<reference evidence="3 4" key="1">
    <citation type="submission" date="2016-09" db="EMBL/GenBank/DDBJ databases">
        <title>Couchioplanes caeruleus draft genome sequence.</title>
        <authorList>
            <person name="Sheehan J."/>
            <person name="Caffrey P."/>
        </authorList>
    </citation>
    <scope>NUCLEOTIDE SEQUENCE [LARGE SCALE GENOMIC DNA]</scope>
    <source>
        <strain evidence="3 4">DSM 43634</strain>
    </source>
</reference>
<name>A0A1K0GZH1_9ACTN</name>